<evidence type="ECO:0000256" key="2">
    <source>
        <dbReference type="SAM" id="Phobius"/>
    </source>
</evidence>
<accession>A0ABR4SM98</accession>
<feature type="compositionally biased region" description="Polar residues" evidence="1">
    <location>
        <begin position="8"/>
        <end position="18"/>
    </location>
</feature>
<gene>
    <name evidence="3" type="ORF">DHOM_00245</name>
</gene>
<dbReference type="EMBL" id="JDRS01000001">
    <property type="protein sequence ID" value="KDS94265.1"/>
    <property type="molecule type" value="Genomic_DNA"/>
</dbReference>
<sequence>MAKGKGTRVSTPDQSDPGQESPHEPHLPDFSAGSAGTGSGRSDGSGASGASGWGDDPSGALNAQLHDSSEENSSRKVVIGIVIGGIALIAALGLFVSQVAMRSIEKEPIAKEGSTVGVNTQGDPNNKEEQPTPAAPNEPPPEIFTQAPTTQCLMSSKPTVSRTQSGNTIKGGGLEYTVPKNWDSEWYQNENVPYLYDTGAYSKQVESFWYSVVTVGRIEWQEDVEGPYPGTERMAIAMFQCYATHFNVVEQFGDNPKITNYTSKSTTVDGRPAWIVQATYGFDPKSKGIRLRTTNASIVTAIVVETPKGPSALVSDVAADHPEHVKGLEEAIATLKVTE</sequence>
<evidence type="ECO:0000313" key="4">
    <source>
        <dbReference type="Proteomes" id="UP000030182"/>
    </source>
</evidence>
<proteinExistence type="predicted"/>
<keyword evidence="4" id="KW-1185">Reference proteome</keyword>
<evidence type="ECO:0000313" key="3">
    <source>
        <dbReference type="EMBL" id="KDS94265.1"/>
    </source>
</evidence>
<feature type="region of interest" description="Disordered" evidence="1">
    <location>
        <begin position="1"/>
        <end position="73"/>
    </location>
</feature>
<keyword evidence="2" id="KW-1133">Transmembrane helix</keyword>
<name>A0ABR4SM98_9MICO</name>
<comment type="caution">
    <text evidence="3">The sequence shown here is derived from an EMBL/GenBank/DDBJ whole genome shotgun (WGS) entry which is preliminary data.</text>
</comment>
<protein>
    <submittedName>
        <fullName evidence="3">Uncharacterized protein</fullName>
    </submittedName>
</protein>
<keyword evidence="2" id="KW-0812">Transmembrane</keyword>
<keyword evidence="2" id="KW-0472">Membrane</keyword>
<reference evidence="3 4" key="1">
    <citation type="submission" date="2014-01" db="EMBL/GenBank/DDBJ databases">
        <title>Draft genome sequence of the multidrug-resistant clinical isolate Dermabacter hominis 1368.</title>
        <authorList>
            <person name="Albersmeier A."/>
            <person name="Bomholt C."/>
            <person name="Glaub A."/>
            <person name="Ruckert C."/>
            <person name="Soriano F."/>
            <person name="Fernandez-Natal I."/>
            <person name="Tauch A."/>
        </authorList>
    </citation>
    <scope>NUCLEOTIDE SEQUENCE [LARGE SCALE GENOMIC DNA]</scope>
    <source>
        <strain evidence="3 4">1368</strain>
    </source>
</reference>
<organism evidence="3 4">
    <name type="scientific">Dermabacter hominis 1368</name>
    <dbReference type="NCBI Taxonomy" id="1450519"/>
    <lineage>
        <taxon>Bacteria</taxon>
        <taxon>Bacillati</taxon>
        <taxon>Actinomycetota</taxon>
        <taxon>Actinomycetes</taxon>
        <taxon>Micrococcales</taxon>
        <taxon>Dermabacteraceae</taxon>
        <taxon>Dermabacter</taxon>
    </lineage>
</organism>
<feature type="region of interest" description="Disordered" evidence="1">
    <location>
        <begin position="112"/>
        <end position="145"/>
    </location>
</feature>
<evidence type="ECO:0000256" key="1">
    <source>
        <dbReference type="SAM" id="MobiDB-lite"/>
    </source>
</evidence>
<feature type="compositionally biased region" description="Pro residues" evidence="1">
    <location>
        <begin position="133"/>
        <end position="142"/>
    </location>
</feature>
<feature type="transmembrane region" description="Helical" evidence="2">
    <location>
        <begin position="77"/>
        <end position="96"/>
    </location>
</feature>
<dbReference type="Proteomes" id="UP000030182">
    <property type="component" value="Unassembled WGS sequence"/>
</dbReference>
<feature type="compositionally biased region" description="Gly residues" evidence="1">
    <location>
        <begin position="35"/>
        <end position="52"/>
    </location>
</feature>